<dbReference type="AlphaFoldDB" id="A0A941BFH2"/>
<organism evidence="1 2">
    <name type="scientific">Ideonella alba</name>
    <dbReference type="NCBI Taxonomy" id="2824118"/>
    <lineage>
        <taxon>Bacteria</taxon>
        <taxon>Pseudomonadati</taxon>
        <taxon>Pseudomonadota</taxon>
        <taxon>Betaproteobacteria</taxon>
        <taxon>Burkholderiales</taxon>
        <taxon>Sphaerotilaceae</taxon>
        <taxon>Ideonella</taxon>
    </lineage>
</organism>
<keyword evidence="2" id="KW-1185">Reference proteome</keyword>
<reference evidence="1 2" key="1">
    <citation type="submission" date="2021-04" db="EMBL/GenBank/DDBJ databases">
        <title>The genome sequence of Ideonella sp. 3Y2.</title>
        <authorList>
            <person name="Liu Y."/>
        </authorList>
    </citation>
    <scope>NUCLEOTIDE SEQUENCE [LARGE SCALE GENOMIC DNA]</scope>
    <source>
        <strain evidence="1 2">3Y2</strain>
    </source>
</reference>
<sequence>MNHPIAPYERLVPSLDGSPRLQRPLVYILEHRVLPKAAHERHPMLCEALAGETLSALSFQYLFFLAEAQCGSIPGWPVGRDKPASWPTYLADLMGQVSARRYAHGEQVNWVIRMPTPLASPEAHLVAIWGLTPRATEQAEPPRYFALERGTAPDSCYLCEWADGKHLNLGESPLLSSEAFDQRVAEIVGAPARG</sequence>
<gene>
    <name evidence="1" type="ORF">KAK03_02900</name>
</gene>
<name>A0A941BFH2_9BURK</name>
<accession>A0A941BFH2</accession>
<dbReference type="RefSeq" id="WP_210851662.1">
    <property type="nucleotide sequence ID" value="NZ_JAGQDD010000001.1"/>
</dbReference>
<evidence type="ECO:0000313" key="1">
    <source>
        <dbReference type="EMBL" id="MBQ0929418.1"/>
    </source>
</evidence>
<dbReference type="EMBL" id="JAGQDD010000001">
    <property type="protein sequence ID" value="MBQ0929418.1"/>
    <property type="molecule type" value="Genomic_DNA"/>
</dbReference>
<evidence type="ECO:0000313" key="2">
    <source>
        <dbReference type="Proteomes" id="UP000676246"/>
    </source>
</evidence>
<dbReference type="Proteomes" id="UP000676246">
    <property type="component" value="Unassembled WGS sequence"/>
</dbReference>
<comment type="caution">
    <text evidence="1">The sequence shown here is derived from an EMBL/GenBank/DDBJ whole genome shotgun (WGS) entry which is preliminary data.</text>
</comment>
<protein>
    <submittedName>
        <fullName evidence="1">Uncharacterized protein</fullName>
    </submittedName>
</protein>
<proteinExistence type="predicted"/>